<dbReference type="InterPro" id="IPR051200">
    <property type="entry name" value="Host-pathogen_enzymatic-act"/>
</dbReference>
<name>A0ABU3Q8F8_9SPHN</name>
<dbReference type="Gene3D" id="2.130.10.10">
    <property type="entry name" value="YVTN repeat-like/Quinoprotein amine dehydrogenase"/>
    <property type="match status" value="2"/>
</dbReference>
<dbReference type="PROSITE" id="PS51257">
    <property type="entry name" value="PROKAR_LIPOPROTEIN"/>
    <property type="match status" value="1"/>
</dbReference>
<dbReference type="Pfam" id="PF02239">
    <property type="entry name" value="Cytochrom_D1"/>
    <property type="match status" value="1"/>
</dbReference>
<gene>
    <name evidence="2" type="ORF">RQX22_09900</name>
</gene>
<dbReference type="EMBL" id="JAVUPU010000004">
    <property type="protein sequence ID" value="MDT9599263.1"/>
    <property type="molecule type" value="Genomic_DNA"/>
</dbReference>
<protein>
    <submittedName>
        <fullName evidence="2">Cytochrome D1 domain-containing protein</fullName>
    </submittedName>
</protein>
<dbReference type="PANTHER" id="PTHR47197">
    <property type="entry name" value="PROTEIN NIRF"/>
    <property type="match status" value="1"/>
</dbReference>
<keyword evidence="1" id="KW-0732">Signal</keyword>
<comment type="caution">
    <text evidence="2">The sequence shown here is derived from an EMBL/GenBank/DDBJ whole genome shotgun (WGS) entry which is preliminary data.</text>
</comment>
<keyword evidence="3" id="KW-1185">Reference proteome</keyword>
<reference evidence="2 3" key="1">
    <citation type="submission" date="2023-05" db="EMBL/GenBank/DDBJ databases">
        <authorList>
            <person name="Guo Y."/>
        </authorList>
    </citation>
    <scope>NUCLEOTIDE SEQUENCE [LARGE SCALE GENOMIC DNA]</scope>
    <source>
        <strain evidence="2 3">GR2756</strain>
    </source>
</reference>
<proteinExistence type="predicted"/>
<accession>A0ABU3Q8F8</accession>
<organism evidence="2 3">
    <name type="scientific">Sphingosinicella rhizophila</name>
    <dbReference type="NCBI Taxonomy" id="3050082"/>
    <lineage>
        <taxon>Bacteria</taxon>
        <taxon>Pseudomonadati</taxon>
        <taxon>Pseudomonadota</taxon>
        <taxon>Alphaproteobacteria</taxon>
        <taxon>Sphingomonadales</taxon>
        <taxon>Sphingosinicellaceae</taxon>
        <taxon>Sphingosinicella</taxon>
    </lineage>
</organism>
<evidence type="ECO:0000313" key="2">
    <source>
        <dbReference type="EMBL" id="MDT9599263.1"/>
    </source>
</evidence>
<dbReference type="SUPFAM" id="SSF51004">
    <property type="entry name" value="C-terminal (heme d1) domain of cytochrome cd1-nitrite reductase"/>
    <property type="match status" value="1"/>
</dbReference>
<dbReference type="PANTHER" id="PTHR47197:SF3">
    <property type="entry name" value="DIHYDRO-HEME D1 DEHYDROGENASE"/>
    <property type="match status" value="1"/>
</dbReference>
<evidence type="ECO:0000313" key="3">
    <source>
        <dbReference type="Proteomes" id="UP001259572"/>
    </source>
</evidence>
<sequence>MKSSTGWMAVLAISCASAAAAAPTLLVGNKGEDTLSFIDLATGKELARPATGHMPHEIAVSADGRQAAVVAYGGSTIDIFDVASRTRLRTIDLSPSERPHGLIWLDDGRLLATAEKSQTLVVVDTKADDALKAIATGQPGSHMVAVSPDKKRAYTANIPAGTVGVFDLEAGTKLRDIPVGGRPEGIALARNGRELWVGDLEGARVQAFDTQSFERLAEVKTGEVPIRVAVSPDERWVVTSNMASGSLTVIDAETRKPVREIVLSGTQDAAQVTIIFSADGKRLYAAETGRAEVAEGDFTSGKVLRRLSAGKDGDGLAVAP</sequence>
<feature type="signal peptide" evidence="1">
    <location>
        <begin position="1"/>
        <end position="21"/>
    </location>
</feature>
<dbReference type="InterPro" id="IPR011048">
    <property type="entry name" value="Haem_d1_sf"/>
</dbReference>
<evidence type="ECO:0000256" key="1">
    <source>
        <dbReference type="SAM" id="SignalP"/>
    </source>
</evidence>
<dbReference type="InterPro" id="IPR015943">
    <property type="entry name" value="WD40/YVTN_repeat-like_dom_sf"/>
</dbReference>
<dbReference type="RefSeq" id="WP_315726018.1">
    <property type="nucleotide sequence ID" value="NZ_JAVUPU010000004.1"/>
</dbReference>
<dbReference type="Proteomes" id="UP001259572">
    <property type="component" value="Unassembled WGS sequence"/>
</dbReference>
<feature type="chain" id="PRO_5046353961" evidence="1">
    <location>
        <begin position="22"/>
        <end position="320"/>
    </location>
</feature>